<evidence type="ECO:0000313" key="2">
    <source>
        <dbReference type="EMBL" id="OMJ78796.1"/>
    </source>
</evidence>
<evidence type="ECO:0000256" key="1">
    <source>
        <dbReference type="SAM" id="Coils"/>
    </source>
</evidence>
<reference evidence="2 3" key="1">
    <citation type="submission" date="2016-11" db="EMBL/GenBank/DDBJ databases">
        <title>The macronuclear genome of Stentor coeruleus: a giant cell with tiny introns.</title>
        <authorList>
            <person name="Slabodnick M."/>
            <person name="Ruby J.G."/>
            <person name="Reiff S.B."/>
            <person name="Swart E.C."/>
            <person name="Gosai S."/>
            <person name="Prabakaran S."/>
            <person name="Witkowska E."/>
            <person name="Larue G.E."/>
            <person name="Fisher S."/>
            <person name="Freeman R.M."/>
            <person name="Gunawardena J."/>
            <person name="Chu W."/>
            <person name="Stover N.A."/>
            <person name="Gregory B.D."/>
            <person name="Nowacki M."/>
            <person name="Derisi J."/>
            <person name="Roy S.W."/>
            <person name="Marshall W.F."/>
            <person name="Sood P."/>
        </authorList>
    </citation>
    <scope>NUCLEOTIDE SEQUENCE [LARGE SCALE GENOMIC DNA]</scope>
    <source>
        <strain evidence="2">WM001</strain>
    </source>
</reference>
<organism evidence="2 3">
    <name type="scientific">Stentor coeruleus</name>
    <dbReference type="NCBI Taxonomy" id="5963"/>
    <lineage>
        <taxon>Eukaryota</taxon>
        <taxon>Sar</taxon>
        <taxon>Alveolata</taxon>
        <taxon>Ciliophora</taxon>
        <taxon>Postciliodesmatophora</taxon>
        <taxon>Heterotrichea</taxon>
        <taxon>Heterotrichida</taxon>
        <taxon>Stentoridae</taxon>
        <taxon>Stentor</taxon>
    </lineage>
</organism>
<comment type="caution">
    <text evidence="2">The sequence shown here is derived from an EMBL/GenBank/DDBJ whole genome shotgun (WGS) entry which is preliminary data.</text>
</comment>
<proteinExistence type="predicted"/>
<dbReference type="EMBL" id="MPUH01000503">
    <property type="protein sequence ID" value="OMJ78796.1"/>
    <property type="molecule type" value="Genomic_DNA"/>
</dbReference>
<dbReference type="Proteomes" id="UP000187209">
    <property type="component" value="Unassembled WGS sequence"/>
</dbReference>
<keyword evidence="3" id="KW-1185">Reference proteome</keyword>
<sequence>MLKHYEKCPGRYCNVYLEEGVNARPKSREILNKSILLDKHEAKENNADDPLSLLERNYITLDILMQKMPNLRPSNFYNTRKVCQNCQLAYSIIDNQRLKSQKFLYSKKQSIEIDESFNSMQTRLTHTTEKFLSNIKKYKKRIQEKQRKKLDVIRAITTPYIRSKFSGDALELLSDAKNNLDINEDVPPLRKLGKTTNFFEKNDVCELAKSITEKSLIQKRMNRILRPSKTMPNIFFVRKK</sequence>
<keyword evidence="1" id="KW-0175">Coiled coil</keyword>
<evidence type="ECO:0000313" key="3">
    <source>
        <dbReference type="Proteomes" id="UP000187209"/>
    </source>
</evidence>
<feature type="coiled-coil region" evidence="1">
    <location>
        <begin position="128"/>
        <end position="155"/>
    </location>
</feature>
<accession>A0A1R2BQ00</accession>
<name>A0A1R2BQ00_9CILI</name>
<gene>
    <name evidence="2" type="ORF">SteCoe_21324</name>
</gene>
<dbReference type="AlphaFoldDB" id="A0A1R2BQ00"/>
<protein>
    <submittedName>
        <fullName evidence="2">Uncharacterized protein</fullName>
    </submittedName>
</protein>